<evidence type="ECO:0000313" key="3">
    <source>
        <dbReference type="EMBL" id="KTD33084.1"/>
    </source>
</evidence>
<organism evidence="3 4">
    <name type="scientific">Legionella nautarum</name>
    <dbReference type="NCBI Taxonomy" id="45070"/>
    <lineage>
        <taxon>Bacteria</taxon>
        <taxon>Pseudomonadati</taxon>
        <taxon>Pseudomonadota</taxon>
        <taxon>Gammaproteobacteria</taxon>
        <taxon>Legionellales</taxon>
        <taxon>Legionellaceae</taxon>
        <taxon>Legionella</taxon>
    </lineage>
</organism>
<evidence type="ECO:0000256" key="2">
    <source>
        <dbReference type="SAM" id="Phobius"/>
    </source>
</evidence>
<comment type="caution">
    <text evidence="3">The sequence shown here is derived from an EMBL/GenBank/DDBJ whole genome shotgun (WGS) entry which is preliminary data.</text>
</comment>
<dbReference type="PATRIC" id="fig|45070.6.peg.2885"/>
<evidence type="ECO:0000256" key="1">
    <source>
        <dbReference type="SAM" id="Coils"/>
    </source>
</evidence>
<keyword evidence="2" id="KW-0812">Transmembrane</keyword>
<feature type="transmembrane region" description="Helical" evidence="2">
    <location>
        <begin position="258"/>
        <end position="276"/>
    </location>
</feature>
<dbReference type="Proteomes" id="UP000054725">
    <property type="component" value="Unassembled WGS sequence"/>
</dbReference>
<keyword evidence="4" id="KW-1185">Reference proteome</keyword>
<keyword evidence="2" id="KW-0472">Membrane</keyword>
<name>A0A0W0WL75_9GAMM</name>
<dbReference type="EMBL" id="LNYO01000024">
    <property type="protein sequence ID" value="KTD33084.1"/>
    <property type="molecule type" value="Genomic_DNA"/>
</dbReference>
<reference evidence="3 4" key="1">
    <citation type="submission" date="2015-11" db="EMBL/GenBank/DDBJ databases">
        <title>Genomic analysis of 38 Legionella species identifies large and diverse effector repertoires.</title>
        <authorList>
            <person name="Burstein D."/>
            <person name="Amaro F."/>
            <person name="Zusman T."/>
            <person name="Lifshitz Z."/>
            <person name="Cohen O."/>
            <person name="Gilbert J.A."/>
            <person name="Pupko T."/>
            <person name="Shuman H.A."/>
            <person name="Segal G."/>
        </authorList>
    </citation>
    <scope>NUCLEOTIDE SEQUENCE [LARGE SCALE GENOMIC DNA]</scope>
    <source>
        <strain evidence="3 4">ATCC 49506</strain>
    </source>
</reference>
<proteinExistence type="predicted"/>
<keyword evidence="2" id="KW-1133">Transmembrane helix</keyword>
<dbReference type="STRING" id="45070.Lnau_2732"/>
<feature type="coiled-coil region" evidence="1">
    <location>
        <begin position="173"/>
        <end position="237"/>
    </location>
</feature>
<protein>
    <submittedName>
        <fullName evidence="3">Coiled-coil protein</fullName>
    </submittedName>
</protein>
<gene>
    <name evidence="3" type="ORF">Lnau_2732</name>
</gene>
<feature type="transmembrane region" description="Helical" evidence="2">
    <location>
        <begin position="282"/>
        <end position="308"/>
    </location>
</feature>
<feature type="transmembrane region" description="Helical" evidence="2">
    <location>
        <begin position="119"/>
        <end position="136"/>
    </location>
</feature>
<feature type="transmembrane region" description="Helical" evidence="2">
    <location>
        <begin position="142"/>
        <end position="160"/>
    </location>
</feature>
<dbReference type="OrthoDB" id="5653214at2"/>
<accession>A0A0W0WL75</accession>
<evidence type="ECO:0000313" key="4">
    <source>
        <dbReference type="Proteomes" id="UP000054725"/>
    </source>
</evidence>
<dbReference type="AlphaFoldDB" id="A0A0W0WL75"/>
<keyword evidence="1" id="KW-0175">Coiled coil</keyword>
<feature type="transmembrane region" description="Helical" evidence="2">
    <location>
        <begin position="82"/>
        <end position="107"/>
    </location>
</feature>
<sequence length="492" mass="54728">MSFELTETELLLARQQALEMQEPVSFQFNPPPEDVLTIALFKKVPFLSGFLRSVDGTGVAISKLAYIEGRELAGSINSGFRVAGVIIAFIDFIRIPLMFYAAWLLGCPLPITLSHAGRWLYSAVVLGLALAGVLAPVPVAPIIALCAGSLALAVSVFILVKHFYDRSQTKQALIQGTIDIERAESQLQNLVEKAQRLSVLLNDPGEVANYPDYVKQIKKMQTKLQRRKEKLQKLYDKQFENMQLMKDLSGSAVRDKKVGMALAIVAVIGLALAIFFPHIGLVLFAISAATSGLYLIGLLTYLLVPIVIEKFRAKSAMEITQIGQLEDNGLEYDKSLASTSIAMLTLSGMKEEKKSSEQEQHLRRLKQIDNNLSDYLERSDVPKIIYFFSEMASYTQAHQASEEDIKIFLDYFTHTNRALQILNDALCNGEVAKEEEDKLLSYRPLTWVLIARGVTGLDSQPAHFVQPLHALNYCVPPLPDMDFKSNLEAKTV</sequence>